<dbReference type="EMBL" id="JACRUP010000001">
    <property type="protein sequence ID" value="MBC5849743.1"/>
    <property type="molecule type" value="Genomic_DNA"/>
</dbReference>
<dbReference type="PANTHER" id="PTHR43461">
    <property type="entry name" value="TRANSMEMBRANE PROTEIN 256"/>
    <property type="match status" value="1"/>
</dbReference>
<keyword evidence="4 6" id="KW-1133">Transmembrane helix</keyword>
<dbReference type="Proteomes" id="UP000615796">
    <property type="component" value="Unassembled WGS sequence"/>
</dbReference>
<comment type="similarity">
    <text evidence="2">Belongs to the UPF0382 family.</text>
</comment>
<accession>A0A9X0R6E4</accession>
<dbReference type="Pfam" id="PF04241">
    <property type="entry name" value="DUF423"/>
    <property type="match status" value="1"/>
</dbReference>
<protein>
    <submittedName>
        <fullName evidence="7">DUF423 domain-containing protein</fullName>
    </submittedName>
</protein>
<evidence type="ECO:0000256" key="6">
    <source>
        <dbReference type="SAM" id="Phobius"/>
    </source>
</evidence>
<organism evidence="7 8">
    <name type="scientific">Vibrio metschnikovii</name>
    <dbReference type="NCBI Taxonomy" id="28172"/>
    <lineage>
        <taxon>Bacteria</taxon>
        <taxon>Pseudomonadati</taxon>
        <taxon>Pseudomonadota</taxon>
        <taxon>Gammaproteobacteria</taxon>
        <taxon>Vibrionales</taxon>
        <taxon>Vibrionaceae</taxon>
        <taxon>Vibrio</taxon>
    </lineage>
</organism>
<feature type="transmembrane region" description="Helical" evidence="6">
    <location>
        <begin position="50"/>
        <end position="67"/>
    </location>
</feature>
<comment type="caution">
    <text evidence="7">The sequence shown here is derived from an EMBL/GenBank/DDBJ whole genome shotgun (WGS) entry which is preliminary data.</text>
</comment>
<evidence type="ECO:0000256" key="2">
    <source>
        <dbReference type="ARBA" id="ARBA00009694"/>
    </source>
</evidence>
<comment type="subcellular location">
    <subcellularLocation>
        <location evidence="1">Membrane</location>
        <topology evidence="1">Multi-pass membrane protein</topology>
    </subcellularLocation>
</comment>
<evidence type="ECO:0000256" key="3">
    <source>
        <dbReference type="ARBA" id="ARBA00022692"/>
    </source>
</evidence>
<dbReference type="AlphaFoldDB" id="A0A9X0R6E4"/>
<dbReference type="GO" id="GO:0005886">
    <property type="term" value="C:plasma membrane"/>
    <property type="evidence" value="ECO:0007669"/>
    <property type="project" value="TreeGrafter"/>
</dbReference>
<evidence type="ECO:0000313" key="7">
    <source>
        <dbReference type="EMBL" id="MBC5849743.1"/>
    </source>
</evidence>
<keyword evidence="8" id="KW-1185">Reference proteome</keyword>
<feature type="transmembrane region" description="Helical" evidence="6">
    <location>
        <begin position="74"/>
        <end position="97"/>
    </location>
</feature>
<reference evidence="7" key="1">
    <citation type="submission" date="2020-08" db="EMBL/GenBank/DDBJ databases">
        <title>Genome Sequencing and Pan-Genome Analysis of Migratory bird Vibrio Strains, Inner Mongolia.</title>
        <authorList>
            <person name="Zheng L."/>
        </authorList>
    </citation>
    <scope>NUCLEOTIDE SEQUENCE</scope>
    <source>
        <strain evidence="7">M13F</strain>
    </source>
</reference>
<evidence type="ECO:0000256" key="1">
    <source>
        <dbReference type="ARBA" id="ARBA00004141"/>
    </source>
</evidence>
<evidence type="ECO:0000256" key="4">
    <source>
        <dbReference type="ARBA" id="ARBA00022989"/>
    </source>
</evidence>
<dbReference type="PANTHER" id="PTHR43461:SF1">
    <property type="entry name" value="TRANSMEMBRANE PROTEIN 256"/>
    <property type="match status" value="1"/>
</dbReference>
<evidence type="ECO:0000256" key="5">
    <source>
        <dbReference type="ARBA" id="ARBA00023136"/>
    </source>
</evidence>
<evidence type="ECO:0000313" key="8">
    <source>
        <dbReference type="Proteomes" id="UP000615796"/>
    </source>
</evidence>
<name>A0A9X0R6E4_VIBME</name>
<proteinExistence type="inferred from homology"/>
<dbReference type="InterPro" id="IPR006696">
    <property type="entry name" value="DUF423"/>
</dbReference>
<sequence>MKSSQSLTLIVGGLVCGISVALGAFAAHGLKAQLTEYALMIFQTAAHYQFMHGLAIIACGLALGLPLMEKSRNYFGRAAICFIIGIFCFSGSLYLLALTGVSWIGFVTPIGGLLFLLGWCMFVLAAINIKEVRV</sequence>
<feature type="transmembrane region" description="Helical" evidence="6">
    <location>
        <begin position="103"/>
        <end position="127"/>
    </location>
</feature>
<keyword evidence="5 6" id="KW-0472">Membrane</keyword>
<keyword evidence="3 6" id="KW-0812">Transmembrane</keyword>
<gene>
    <name evidence="7" type="ORF">H8Q88_02050</name>
</gene>
<dbReference type="RefSeq" id="WP_187025406.1">
    <property type="nucleotide sequence ID" value="NZ_CAWQLT010000034.1"/>
</dbReference>